<dbReference type="EMBL" id="KI291290">
    <property type="protein sequence ID" value="ESA06696.1"/>
    <property type="molecule type" value="Genomic_DNA"/>
</dbReference>
<dbReference type="AlphaFoldDB" id="U9TTL6"/>
<evidence type="ECO:0000313" key="1">
    <source>
        <dbReference type="EMBL" id="ESA06696.1"/>
    </source>
</evidence>
<organism evidence="1">
    <name type="scientific">Rhizophagus irregularis (strain DAOM 181602 / DAOM 197198 / MUCL 43194)</name>
    <name type="common">Arbuscular mycorrhizal fungus</name>
    <name type="synonym">Glomus intraradices</name>
    <dbReference type="NCBI Taxonomy" id="747089"/>
    <lineage>
        <taxon>Eukaryota</taxon>
        <taxon>Fungi</taxon>
        <taxon>Fungi incertae sedis</taxon>
        <taxon>Mucoromycota</taxon>
        <taxon>Glomeromycotina</taxon>
        <taxon>Glomeromycetes</taxon>
        <taxon>Glomerales</taxon>
        <taxon>Glomeraceae</taxon>
        <taxon>Rhizophagus</taxon>
    </lineage>
</organism>
<dbReference type="VEuPathDB" id="FungiDB:RhiirFUN_001158"/>
<name>U9TTL6_RHIID</name>
<accession>U9TTL6</accession>
<dbReference type="HOGENOM" id="CLU_010509_1_0_1"/>
<sequence length="626" mass="73235">MVHFFVSVDEGQKNIISQQVIKIVEEICTFSEIYEAITEGVFGVCNVRVYVGKGDGKWNNLREGLYDDISLMSELELKYIRFIVHTEENNIVQQNQQFERNAFDIMMEHSHKPYFPSIKREDTQRDVLYNDVIALLKENQKNDLLWYIDPHHNTLAACSLYLPNIFKELSQYQCDSNYNKFYYTSHHKKESLKREKLKQLAESLELSIEVFELANMINQYAKYLQRVNNKVNVRHTSNMAVRNVSQDLQVYTVERCSEIDTKYQELSYFLSNKNNYEFFNLEEYIPSNPMQRYCYIQNLQLDFPVTIYRYHQGNYLGTLNYIWKAPLLADQRLETENARVISIIQESLPKYFTHQMRKNYSLIKKVTPVMLRTLYYDLTGDASTTSNPICKEIEDRLRLMLMLEDPSIIIDLQVNSGFKGKEFDIFWNEMEAYFNEYLREFAILYRSHVCFIAADDKHKILIGEGVPTSTGVRNKKNIVSTNTVLVASDHDFTKLSLTPSVTFFIDIPESIEHSFYNGPNIPPILCLYTDGGPDHQITFGSVQISLLCLFLRGNFDILIALRTAPYHSWANPAERIMSIINLGLQGVAIMRDEMSSHLEEIFEKADTLEQIREAAKKNQNYYNYLR</sequence>
<proteinExistence type="predicted"/>
<protein>
    <submittedName>
        <fullName evidence="1">Uncharacterized protein</fullName>
    </submittedName>
</protein>
<dbReference type="eggNOG" id="ENOG502QW0B">
    <property type="taxonomic scope" value="Eukaryota"/>
</dbReference>
<dbReference type="VEuPathDB" id="FungiDB:RhiirFUN_012249"/>
<gene>
    <name evidence="1" type="ORF">GLOINDRAFT_3870</name>
</gene>
<reference evidence="1" key="1">
    <citation type="submission" date="2013-07" db="EMBL/GenBank/DDBJ databases">
        <title>The genome of an arbuscular mycorrhizal fungus provides insights into the evolution of the oldest plant symbiosis.</title>
        <authorList>
            <consortium name="DOE Joint Genome Institute"/>
            <person name="Tisserant E."/>
            <person name="Malbreil M."/>
            <person name="Kuo A."/>
            <person name="Kohler A."/>
            <person name="Symeonidi A."/>
            <person name="Balestrini R."/>
            <person name="Charron P."/>
            <person name="Duensing N."/>
            <person name="Frei-dit-Frey N."/>
            <person name="Gianinazzi-Pearson V."/>
            <person name="Gilbert B."/>
            <person name="Handa Y."/>
            <person name="Hijri M."/>
            <person name="Kaul R."/>
            <person name="Kawaguchi M."/>
            <person name="Krajinski F."/>
            <person name="Lammers P."/>
            <person name="Lapierre D."/>
            <person name="Masclaux F.G."/>
            <person name="Murat C."/>
            <person name="Morin E."/>
            <person name="Ndikumana S."/>
            <person name="Pagni M."/>
            <person name="Petitpierre D."/>
            <person name="Requena N."/>
            <person name="Rosikiewicz P."/>
            <person name="Riley R."/>
            <person name="Saito K."/>
            <person name="San Clemente H."/>
            <person name="Shapiro H."/>
            <person name="van Tuinen D."/>
            <person name="Becard G."/>
            <person name="Bonfante P."/>
            <person name="Paszkowski U."/>
            <person name="Shachar-Hill Y."/>
            <person name="Young J.P."/>
            <person name="Sanders I.R."/>
            <person name="Henrissat B."/>
            <person name="Rensing S.A."/>
            <person name="Grigoriev I.V."/>
            <person name="Corradi N."/>
            <person name="Roux C."/>
            <person name="Martin F."/>
        </authorList>
    </citation>
    <scope>NUCLEOTIDE SEQUENCE</scope>
    <source>
        <strain evidence="1">DAOM 197198</strain>
    </source>
</reference>